<evidence type="ECO:0000313" key="10">
    <source>
        <dbReference type="Proteomes" id="UP000785679"/>
    </source>
</evidence>
<evidence type="ECO:0000256" key="1">
    <source>
        <dbReference type="ARBA" id="ARBA00004123"/>
    </source>
</evidence>
<comment type="subcellular location">
    <subcellularLocation>
        <location evidence="1">Nucleus</location>
    </subcellularLocation>
</comment>
<evidence type="ECO:0000256" key="7">
    <source>
        <dbReference type="SAM" id="Coils"/>
    </source>
</evidence>
<evidence type="ECO:0000256" key="4">
    <source>
        <dbReference type="ARBA" id="ARBA00023242"/>
    </source>
</evidence>
<evidence type="ECO:0000256" key="5">
    <source>
        <dbReference type="ARBA" id="ARBA00049360"/>
    </source>
</evidence>
<feature type="coiled-coil region" evidence="7">
    <location>
        <begin position="373"/>
        <end position="408"/>
    </location>
</feature>
<dbReference type="FunFam" id="3.30.420.40:FF:000122">
    <property type="entry name" value="ARP5 actin-related protein 5 homolog"/>
    <property type="match status" value="1"/>
</dbReference>
<organism evidence="9 10">
    <name type="scientific">Halteria grandinella</name>
    <dbReference type="NCBI Taxonomy" id="5974"/>
    <lineage>
        <taxon>Eukaryota</taxon>
        <taxon>Sar</taxon>
        <taxon>Alveolata</taxon>
        <taxon>Ciliophora</taxon>
        <taxon>Intramacronucleata</taxon>
        <taxon>Spirotrichea</taxon>
        <taxon>Stichotrichia</taxon>
        <taxon>Sporadotrichida</taxon>
        <taxon>Halteriidae</taxon>
        <taxon>Halteria</taxon>
    </lineage>
</organism>
<reference evidence="9" key="1">
    <citation type="submission" date="2019-06" db="EMBL/GenBank/DDBJ databases">
        <authorList>
            <person name="Zheng W."/>
        </authorList>
    </citation>
    <scope>NUCLEOTIDE SEQUENCE</scope>
    <source>
        <strain evidence="9">QDHG01</strain>
    </source>
</reference>
<dbReference type="InterPro" id="IPR004000">
    <property type="entry name" value="Actin"/>
</dbReference>
<evidence type="ECO:0000313" key="9">
    <source>
        <dbReference type="EMBL" id="TNV86350.1"/>
    </source>
</evidence>
<dbReference type="Pfam" id="PF00022">
    <property type="entry name" value="Actin"/>
    <property type="match status" value="2"/>
</dbReference>
<dbReference type="InterPro" id="IPR043129">
    <property type="entry name" value="ATPase_NBD"/>
</dbReference>
<evidence type="ECO:0008006" key="11">
    <source>
        <dbReference type="Google" id="ProtNLM"/>
    </source>
</evidence>
<comment type="caution">
    <text evidence="9">The sequence shown here is derived from an EMBL/GenBank/DDBJ whole genome shotgun (WGS) entry which is preliminary data.</text>
</comment>
<comment type="similarity">
    <text evidence="6">Belongs to the actin family.</text>
</comment>
<dbReference type="Gene3D" id="3.30.420.40">
    <property type="match status" value="4"/>
</dbReference>
<name>A0A8J8P5T0_HALGN</name>
<dbReference type="Proteomes" id="UP000785679">
    <property type="component" value="Unassembled WGS sequence"/>
</dbReference>
<dbReference type="Gene3D" id="3.90.640.10">
    <property type="entry name" value="Actin, Chain A, domain 4"/>
    <property type="match status" value="2"/>
</dbReference>
<dbReference type="EMBL" id="RRYP01001146">
    <property type="protein sequence ID" value="TNV86350.1"/>
    <property type="molecule type" value="Genomic_DNA"/>
</dbReference>
<dbReference type="OrthoDB" id="7340501at2759"/>
<protein>
    <recommendedName>
        <fullName evidence="11">Actin-related protein 5</fullName>
    </recommendedName>
</protein>
<dbReference type="SUPFAM" id="SSF53067">
    <property type="entry name" value="Actin-like ATPase domain"/>
    <property type="match status" value="2"/>
</dbReference>
<keyword evidence="2" id="KW-0805">Transcription regulation</keyword>
<evidence type="ECO:0000256" key="8">
    <source>
        <dbReference type="SAM" id="MobiDB-lite"/>
    </source>
</evidence>
<proteinExistence type="inferred from homology"/>
<accession>A0A8J8P5T0</accession>
<evidence type="ECO:0000256" key="3">
    <source>
        <dbReference type="ARBA" id="ARBA00023163"/>
    </source>
</evidence>
<feature type="region of interest" description="Disordered" evidence="8">
    <location>
        <begin position="559"/>
        <end position="592"/>
    </location>
</feature>
<dbReference type="GO" id="GO:0005634">
    <property type="term" value="C:nucleus"/>
    <property type="evidence" value="ECO:0007669"/>
    <property type="project" value="UniProtKB-SubCell"/>
</dbReference>
<sequence>MKKIFEIKPIEYKHSPSVKDASDRFIPHLRPLKSKPLADRPCIIIDNGSYECRAGWSFEETPFLKFRNMVAKPKTQVNKAIDAMHLVGDELNEFDAGKLAKRSMFDKNIVYHYQSLEHMLDYTFGHLGLAGESQIDYPLLMTEAMCNPNHCRQNMSELLFECYRVSAVSYSVDSLLSFYYNQSKRNENFSVPNTSGLIVSSSHQVSHIIPILDGQVALESTRRLALGGSHHLELLNKSLNLKYAQHKNTLQNPDAIQYIMENHTYCATNYREQTLYLEGLFNEERAYQLEEERKKREALYGNANAEYGSKEEEKKSTISGRKIVTAVYKGRTQRQNELEGEDVVDREDHIIQLPWQQEPIPTDDEIRRRHEMRKEQGQKLKEIMQRKREEKKRKMEDELADLQSLEAYREQNQVSVFNEEIQNRGVKNFEEYKKKIRLLQIKLGIKSAEEKKPDEEKYNLLEIADEFLSPEELKRKRIQKMQKTAAMLREERKQVQKIERDKIEEFKQSDPDSYLRQLYAKRKEIMDRIAERQRRKEEFSKRGSKAAQRRLQMMAEIGLGAENEGIQKKRGRPPAAQDQGGMQQGEDDDFGAADEDWDVYRGIAKDGFSDEEEDDQQGLNELEEQIAEIDPKFANLIYNTSKQPTAEDYQIRLWSDRYRGSEILFQPSIVGMENAGLSEILENILSPVSQAIREKILRCVFITGGHTKVPGFDKRIKQELTMINRAGTPINIVKCFDEQLDAWKGGAWLANNFFSSKGLNEYSISKAKYEECGHHYLKEHFCSNFFYGPKQGGAGVMQLSKVVSLLQDKVQQSEGQLKRVKV</sequence>
<keyword evidence="3" id="KW-0804">Transcription</keyword>
<gene>
    <name evidence="9" type="ORF">FGO68_gene10412</name>
</gene>
<keyword evidence="4" id="KW-0539">Nucleus</keyword>
<comment type="catalytic activity">
    <reaction evidence="5">
        <text>ATP + H2O = ADP + phosphate + H(+)</text>
        <dbReference type="Rhea" id="RHEA:13065"/>
        <dbReference type="ChEBI" id="CHEBI:15377"/>
        <dbReference type="ChEBI" id="CHEBI:15378"/>
        <dbReference type="ChEBI" id="CHEBI:30616"/>
        <dbReference type="ChEBI" id="CHEBI:43474"/>
        <dbReference type="ChEBI" id="CHEBI:456216"/>
    </reaction>
</comment>
<keyword evidence="10" id="KW-1185">Reference proteome</keyword>
<keyword evidence="7" id="KW-0175">Coiled coil</keyword>
<dbReference type="PANTHER" id="PTHR11937">
    <property type="entry name" value="ACTIN"/>
    <property type="match status" value="1"/>
</dbReference>
<dbReference type="AlphaFoldDB" id="A0A8J8P5T0"/>
<feature type="coiled-coil region" evidence="7">
    <location>
        <begin position="471"/>
        <end position="501"/>
    </location>
</feature>
<evidence type="ECO:0000256" key="6">
    <source>
        <dbReference type="RuleBase" id="RU000487"/>
    </source>
</evidence>
<dbReference type="SMART" id="SM00268">
    <property type="entry name" value="ACTIN"/>
    <property type="match status" value="1"/>
</dbReference>
<evidence type="ECO:0000256" key="2">
    <source>
        <dbReference type="ARBA" id="ARBA00023015"/>
    </source>
</evidence>
<dbReference type="CDD" id="cd10211">
    <property type="entry name" value="ASKHA_NBD_Arp5"/>
    <property type="match status" value="1"/>
</dbReference>